<keyword evidence="5" id="KW-0560">Oxidoreductase</keyword>
<keyword evidence="4 8" id="KW-0479">Metal-binding</keyword>
<dbReference type="InterPro" id="IPR002401">
    <property type="entry name" value="Cyt_P450_E_grp-I"/>
</dbReference>
<gene>
    <name evidence="10" type="ORF">PsYK624_169870</name>
</gene>
<evidence type="ECO:0000256" key="9">
    <source>
        <dbReference type="SAM" id="Phobius"/>
    </source>
</evidence>
<evidence type="ECO:0000313" key="10">
    <source>
        <dbReference type="EMBL" id="GJF00689.1"/>
    </source>
</evidence>
<dbReference type="Pfam" id="PF00067">
    <property type="entry name" value="p450"/>
    <property type="match status" value="1"/>
</dbReference>
<dbReference type="InterPro" id="IPR001128">
    <property type="entry name" value="Cyt_P450"/>
</dbReference>
<dbReference type="OrthoDB" id="6692864at2759"/>
<name>A0A9P3GT19_9APHY</name>
<dbReference type="SUPFAM" id="SSF48264">
    <property type="entry name" value="Cytochrome P450"/>
    <property type="match status" value="1"/>
</dbReference>
<keyword evidence="8" id="KW-0349">Heme</keyword>
<sequence>MSTLPLRGAIAAVLLSALGAHAIFKRWEVMHLLGVSLLLIVLPGTASTLLIPHLGAAKGIILGFLMYFGTLISSIVIYRISPFHPLARYPGPLLARVSKFYHIAKIWPGKQHLYLQQLHDRYGDIVRFGPNEVSIRDVSCITPVLGTQGMPKGPMFDGRHFWPETHSLIGSRDPREHMRRRRPWNRAFSTAAMKEYTIFIRTHAQELSDALVARRGQVVDLAEWISFFTYDIMGDLVFGGWTNMVRDGGDHSGLLRIMQKGLKVEFICDQIPWITYYLRYFPAEDHKKMHSMAFGQTEKRYAAGSSTRDVFYYLNNEDGAENTSPPKSIVMSDGLLALVAGSDTTSTVLASIFYSLLRNPETYKRLQAEVDKFYPPGEDSLDPKHFPDMHYLEAVVNEGLRLFPAVPSGSQRAPEIGKGDMVVGPYYIPEGTQTRIHFWSIHRDPRNFSQPDTFWPDRWLIAEGLQEHTGEKLVHDANAWVPFSFGPSNCVGKNLALQEMRTVLCHLIQRLSFRFADGYDPAQYERDHHDRFVTAIGRLPVVVEVRN</sequence>
<evidence type="ECO:0000313" key="11">
    <source>
        <dbReference type="Proteomes" id="UP000703269"/>
    </source>
</evidence>
<keyword evidence="6 8" id="KW-0408">Iron</keyword>
<dbReference type="InterPro" id="IPR050121">
    <property type="entry name" value="Cytochrome_P450_monoxygenase"/>
</dbReference>
<organism evidence="10 11">
    <name type="scientific">Phanerochaete sordida</name>
    <dbReference type="NCBI Taxonomy" id="48140"/>
    <lineage>
        <taxon>Eukaryota</taxon>
        <taxon>Fungi</taxon>
        <taxon>Dikarya</taxon>
        <taxon>Basidiomycota</taxon>
        <taxon>Agaricomycotina</taxon>
        <taxon>Agaricomycetes</taxon>
        <taxon>Polyporales</taxon>
        <taxon>Phanerochaetaceae</taxon>
        <taxon>Phanerochaete</taxon>
    </lineage>
</organism>
<dbReference type="Proteomes" id="UP000703269">
    <property type="component" value="Unassembled WGS sequence"/>
</dbReference>
<proteinExistence type="inferred from homology"/>
<evidence type="ECO:0000256" key="7">
    <source>
        <dbReference type="ARBA" id="ARBA00023033"/>
    </source>
</evidence>
<comment type="cofactor">
    <cofactor evidence="1 8">
        <name>heme</name>
        <dbReference type="ChEBI" id="CHEBI:30413"/>
    </cofactor>
</comment>
<dbReference type="GO" id="GO:0020037">
    <property type="term" value="F:heme binding"/>
    <property type="evidence" value="ECO:0007669"/>
    <property type="project" value="InterPro"/>
</dbReference>
<dbReference type="GO" id="GO:0016705">
    <property type="term" value="F:oxidoreductase activity, acting on paired donors, with incorporation or reduction of molecular oxygen"/>
    <property type="evidence" value="ECO:0007669"/>
    <property type="project" value="InterPro"/>
</dbReference>
<keyword evidence="7" id="KW-0503">Monooxygenase</keyword>
<keyword evidence="9" id="KW-0812">Transmembrane</keyword>
<evidence type="ECO:0000256" key="2">
    <source>
        <dbReference type="ARBA" id="ARBA00005179"/>
    </source>
</evidence>
<feature type="transmembrane region" description="Helical" evidence="9">
    <location>
        <begin position="32"/>
        <end position="52"/>
    </location>
</feature>
<evidence type="ECO:0000256" key="1">
    <source>
        <dbReference type="ARBA" id="ARBA00001971"/>
    </source>
</evidence>
<reference evidence="10 11" key="1">
    <citation type="submission" date="2021-08" db="EMBL/GenBank/DDBJ databases">
        <title>Draft Genome Sequence of Phanerochaete sordida strain YK-624.</title>
        <authorList>
            <person name="Mori T."/>
            <person name="Dohra H."/>
            <person name="Suzuki T."/>
            <person name="Kawagishi H."/>
            <person name="Hirai H."/>
        </authorList>
    </citation>
    <scope>NUCLEOTIDE SEQUENCE [LARGE SCALE GENOMIC DNA]</scope>
    <source>
        <strain evidence="10 11">YK-624</strain>
    </source>
</reference>
<feature type="binding site" description="axial binding residue" evidence="8">
    <location>
        <position position="490"/>
    </location>
    <ligand>
        <name>heme</name>
        <dbReference type="ChEBI" id="CHEBI:30413"/>
    </ligand>
    <ligandPart>
        <name>Fe</name>
        <dbReference type="ChEBI" id="CHEBI:18248"/>
    </ligandPart>
</feature>
<dbReference type="PANTHER" id="PTHR24305">
    <property type="entry name" value="CYTOCHROME P450"/>
    <property type="match status" value="1"/>
</dbReference>
<dbReference type="GO" id="GO:0005506">
    <property type="term" value="F:iron ion binding"/>
    <property type="evidence" value="ECO:0007669"/>
    <property type="project" value="InterPro"/>
</dbReference>
<evidence type="ECO:0000256" key="8">
    <source>
        <dbReference type="PIRSR" id="PIRSR602401-1"/>
    </source>
</evidence>
<dbReference type="AlphaFoldDB" id="A0A9P3GT19"/>
<dbReference type="EMBL" id="BPQB01000184">
    <property type="protein sequence ID" value="GJF00689.1"/>
    <property type="molecule type" value="Genomic_DNA"/>
</dbReference>
<dbReference type="GO" id="GO:0004497">
    <property type="term" value="F:monooxygenase activity"/>
    <property type="evidence" value="ECO:0007669"/>
    <property type="project" value="UniProtKB-KW"/>
</dbReference>
<keyword evidence="9" id="KW-0472">Membrane</keyword>
<keyword evidence="9" id="KW-1133">Transmembrane helix</keyword>
<protein>
    <submittedName>
        <fullName evidence="10">Cytochrome P450</fullName>
    </submittedName>
</protein>
<comment type="pathway">
    <text evidence="2">Secondary metabolite biosynthesis.</text>
</comment>
<dbReference type="PANTHER" id="PTHR24305:SF187">
    <property type="entry name" value="P450, PUTATIVE (EUROFUNG)-RELATED"/>
    <property type="match status" value="1"/>
</dbReference>
<dbReference type="PRINTS" id="PR00385">
    <property type="entry name" value="P450"/>
</dbReference>
<dbReference type="InterPro" id="IPR036396">
    <property type="entry name" value="Cyt_P450_sf"/>
</dbReference>
<evidence type="ECO:0000256" key="3">
    <source>
        <dbReference type="ARBA" id="ARBA00010617"/>
    </source>
</evidence>
<dbReference type="Gene3D" id="1.10.630.10">
    <property type="entry name" value="Cytochrome P450"/>
    <property type="match status" value="1"/>
</dbReference>
<evidence type="ECO:0000256" key="4">
    <source>
        <dbReference type="ARBA" id="ARBA00022723"/>
    </source>
</evidence>
<accession>A0A9P3GT19</accession>
<keyword evidence="11" id="KW-1185">Reference proteome</keyword>
<evidence type="ECO:0000256" key="5">
    <source>
        <dbReference type="ARBA" id="ARBA00023002"/>
    </source>
</evidence>
<comment type="caution">
    <text evidence="10">The sequence shown here is derived from an EMBL/GenBank/DDBJ whole genome shotgun (WGS) entry which is preliminary data.</text>
</comment>
<dbReference type="CDD" id="cd11061">
    <property type="entry name" value="CYP67-like"/>
    <property type="match status" value="1"/>
</dbReference>
<evidence type="ECO:0000256" key="6">
    <source>
        <dbReference type="ARBA" id="ARBA00023004"/>
    </source>
</evidence>
<dbReference type="PRINTS" id="PR00463">
    <property type="entry name" value="EP450I"/>
</dbReference>
<feature type="transmembrane region" description="Helical" evidence="9">
    <location>
        <begin position="59"/>
        <end position="80"/>
    </location>
</feature>
<comment type="similarity">
    <text evidence="3">Belongs to the cytochrome P450 family.</text>
</comment>